<proteinExistence type="inferred from homology"/>
<evidence type="ECO:0000313" key="3">
    <source>
        <dbReference type="EMBL" id="GAA3705231.1"/>
    </source>
</evidence>
<dbReference type="RefSeq" id="WP_344812537.1">
    <property type="nucleotide sequence ID" value="NZ_BAAAYX010000009.1"/>
</dbReference>
<dbReference type="InterPro" id="IPR006016">
    <property type="entry name" value="UspA"/>
</dbReference>
<dbReference type="EMBL" id="BAAAYX010000009">
    <property type="protein sequence ID" value="GAA3705231.1"/>
    <property type="molecule type" value="Genomic_DNA"/>
</dbReference>
<dbReference type="CDD" id="cd00293">
    <property type="entry name" value="USP-like"/>
    <property type="match status" value="2"/>
</dbReference>
<feature type="domain" description="UspA" evidence="2">
    <location>
        <begin position="3"/>
        <end position="134"/>
    </location>
</feature>
<feature type="domain" description="UspA" evidence="2">
    <location>
        <begin position="150"/>
        <end position="288"/>
    </location>
</feature>
<dbReference type="PANTHER" id="PTHR46268">
    <property type="entry name" value="STRESS RESPONSE PROTEIN NHAX"/>
    <property type="match status" value="1"/>
</dbReference>
<reference evidence="4" key="1">
    <citation type="journal article" date="2019" name="Int. J. Syst. Evol. Microbiol.">
        <title>The Global Catalogue of Microorganisms (GCM) 10K type strain sequencing project: providing services to taxonomists for standard genome sequencing and annotation.</title>
        <authorList>
            <consortium name="The Broad Institute Genomics Platform"/>
            <consortium name="The Broad Institute Genome Sequencing Center for Infectious Disease"/>
            <person name="Wu L."/>
            <person name="Ma J."/>
        </authorList>
    </citation>
    <scope>NUCLEOTIDE SEQUENCE [LARGE SCALE GENOMIC DNA]</scope>
    <source>
        <strain evidence="4">JCM 16548</strain>
    </source>
</reference>
<dbReference type="Gene3D" id="3.40.50.620">
    <property type="entry name" value="HUPs"/>
    <property type="match status" value="2"/>
</dbReference>
<name>A0ABP7DJB9_9ACTN</name>
<protein>
    <recommendedName>
        <fullName evidence="2">UspA domain-containing protein</fullName>
    </recommendedName>
</protein>
<sequence>MSTIVIGLAPGDRGEAASHLAAMIAHSTGSPLVVAAITPEPWPPNPFLGDEEFLALQEASAREALERARGIIGADATAEFLVETARSVTDGLLRVSADHDAGLVVLGSSTSGLPNRVSLGSIAQRILHSLDTPVCFAPADFTAPAGAPIGRITVGFGRADADSGLLRAAAERAEEFGIPLRVACFAVRPAASLRGSIEASAEDLVVDEWADRVRDDIRAAADRVRVDADSLEIVIGSGVGWEETIASVGWRPDDLLAVGARTSAISRFLLGSHAAKIVKNSPVPVLTVARGSLDT</sequence>
<dbReference type="SUPFAM" id="SSF52402">
    <property type="entry name" value="Adenine nucleotide alpha hydrolases-like"/>
    <property type="match status" value="2"/>
</dbReference>
<organism evidence="3 4">
    <name type="scientific">Microlunatus aurantiacus</name>
    <dbReference type="NCBI Taxonomy" id="446786"/>
    <lineage>
        <taxon>Bacteria</taxon>
        <taxon>Bacillati</taxon>
        <taxon>Actinomycetota</taxon>
        <taxon>Actinomycetes</taxon>
        <taxon>Propionibacteriales</taxon>
        <taxon>Propionibacteriaceae</taxon>
        <taxon>Microlunatus</taxon>
    </lineage>
</organism>
<dbReference type="PANTHER" id="PTHR46268:SF6">
    <property type="entry name" value="UNIVERSAL STRESS PROTEIN UP12"/>
    <property type="match status" value="1"/>
</dbReference>
<dbReference type="Proteomes" id="UP001500051">
    <property type="component" value="Unassembled WGS sequence"/>
</dbReference>
<comment type="caution">
    <text evidence="3">The sequence shown here is derived from an EMBL/GenBank/DDBJ whole genome shotgun (WGS) entry which is preliminary data.</text>
</comment>
<accession>A0ABP7DJB9</accession>
<gene>
    <name evidence="3" type="ORF">GCM10022204_23360</name>
</gene>
<evidence type="ECO:0000259" key="2">
    <source>
        <dbReference type="Pfam" id="PF00582"/>
    </source>
</evidence>
<comment type="similarity">
    <text evidence="1">Belongs to the universal stress protein A family.</text>
</comment>
<dbReference type="InterPro" id="IPR014729">
    <property type="entry name" value="Rossmann-like_a/b/a_fold"/>
</dbReference>
<keyword evidence="4" id="KW-1185">Reference proteome</keyword>
<evidence type="ECO:0000256" key="1">
    <source>
        <dbReference type="ARBA" id="ARBA00008791"/>
    </source>
</evidence>
<evidence type="ECO:0000313" key="4">
    <source>
        <dbReference type="Proteomes" id="UP001500051"/>
    </source>
</evidence>
<dbReference type="Pfam" id="PF00582">
    <property type="entry name" value="Usp"/>
    <property type="match status" value="2"/>
</dbReference>